<proteinExistence type="predicted"/>
<evidence type="ECO:0000256" key="2">
    <source>
        <dbReference type="ARBA" id="ARBA00004141"/>
    </source>
</evidence>
<dbReference type="Proteomes" id="UP000039046">
    <property type="component" value="Unassembled WGS sequence"/>
</dbReference>
<dbReference type="OrthoDB" id="432881at2759"/>
<keyword evidence="5 12" id="KW-0812">Transmembrane</keyword>
<evidence type="ECO:0000256" key="5">
    <source>
        <dbReference type="ARBA" id="ARBA00022692"/>
    </source>
</evidence>
<feature type="transmembrane region" description="Helical" evidence="12">
    <location>
        <begin position="147"/>
        <end position="170"/>
    </location>
</feature>
<gene>
    <name evidence="14" type="ORF">VHEMI00196</name>
</gene>
<organism evidence="14 15">
    <name type="scientific">[Torrubiella] hemipterigena</name>
    <dbReference type="NCBI Taxonomy" id="1531966"/>
    <lineage>
        <taxon>Eukaryota</taxon>
        <taxon>Fungi</taxon>
        <taxon>Dikarya</taxon>
        <taxon>Ascomycota</taxon>
        <taxon>Pezizomycotina</taxon>
        <taxon>Sordariomycetes</taxon>
        <taxon>Hypocreomycetidae</taxon>
        <taxon>Hypocreales</taxon>
        <taxon>Clavicipitaceae</taxon>
        <taxon>Clavicipitaceae incertae sedis</taxon>
        <taxon>'Torrubiella' clade</taxon>
    </lineage>
</organism>
<feature type="transmembrane region" description="Helical" evidence="12">
    <location>
        <begin position="191"/>
        <end position="209"/>
    </location>
</feature>
<dbReference type="GO" id="GO:0016020">
    <property type="term" value="C:membrane"/>
    <property type="evidence" value="ECO:0007669"/>
    <property type="project" value="UniProtKB-SubCell"/>
</dbReference>
<feature type="transmembrane region" description="Helical" evidence="12">
    <location>
        <begin position="117"/>
        <end position="135"/>
    </location>
</feature>
<keyword evidence="15" id="KW-1185">Reference proteome</keyword>
<keyword evidence="10 12" id="KW-0472">Membrane</keyword>
<evidence type="ECO:0000256" key="4">
    <source>
        <dbReference type="ARBA" id="ARBA00022617"/>
    </source>
</evidence>
<dbReference type="GO" id="GO:0046872">
    <property type="term" value="F:metal ion binding"/>
    <property type="evidence" value="ECO:0007669"/>
    <property type="project" value="UniProtKB-KW"/>
</dbReference>
<evidence type="ECO:0000256" key="9">
    <source>
        <dbReference type="ARBA" id="ARBA00023004"/>
    </source>
</evidence>
<keyword evidence="3" id="KW-0813">Transport</keyword>
<evidence type="ECO:0000256" key="1">
    <source>
        <dbReference type="ARBA" id="ARBA00001970"/>
    </source>
</evidence>
<feature type="transmembrane region" description="Helical" evidence="12">
    <location>
        <begin position="74"/>
        <end position="96"/>
    </location>
</feature>
<evidence type="ECO:0000256" key="12">
    <source>
        <dbReference type="SAM" id="Phobius"/>
    </source>
</evidence>
<evidence type="ECO:0000256" key="10">
    <source>
        <dbReference type="ARBA" id="ARBA00023136"/>
    </source>
</evidence>
<evidence type="ECO:0000256" key="7">
    <source>
        <dbReference type="ARBA" id="ARBA00022982"/>
    </source>
</evidence>
<keyword evidence="7" id="KW-0249">Electron transport</keyword>
<dbReference type="SMART" id="SM00665">
    <property type="entry name" value="B561"/>
    <property type="match status" value="1"/>
</dbReference>
<evidence type="ECO:0000313" key="14">
    <source>
        <dbReference type="EMBL" id="CEJ79988.1"/>
    </source>
</evidence>
<feature type="region of interest" description="Disordered" evidence="11">
    <location>
        <begin position="1"/>
        <end position="34"/>
    </location>
</feature>
<evidence type="ECO:0000256" key="11">
    <source>
        <dbReference type="SAM" id="MobiDB-lite"/>
    </source>
</evidence>
<keyword evidence="4" id="KW-0349">Heme</keyword>
<evidence type="ECO:0000256" key="8">
    <source>
        <dbReference type="ARBA" id="ARBA00022989"/>
    </source>
</evidence>
<dbReference type="CDD" id="cd08761">
    <property type="entry name" value="Cyt_b561_CYB561D2_like"/>
    <property type="match status" value="1"/>
</dbReference>
<evidence type="ECO:0000256" key="3">
    <source>
        <dbReference type="ARBA" id="ARBA00022448"/>
    </source>
</evidence>
<dbReference type="PANTHER" id="PTHR15422:SF45">
    <property type="entry name" value="CYTOCHROME B561 DOMAIN-CONTAINING PROTEIN"/>
    <property type="match status" value="1"/>
</dbReference>
<dbReference type="EMBL" id="CDHN01000001">
    <property type="protein sequence ID" value="CEJ79988.1"/>
    <property type="molecule type" value="Genomic_DNA"/>
</dbReference>
<evidence type="ECO:0000259" key="13">
    <source>
        <dbReference type="PROSITE" id="PS50939"/>
    </source>
</evidence>
<keyword evidence="6" id="KW-0479">Metal-binding</keyword>
<dbReference type="PROSITE" id="PS50939">
    <property type="entry name" value="CYTOCHROME_B561"/>
    <property type="match status" value="1"/>
</dbReference>
<comment type="cofactor">
    <cofactor evidence="1">
        <name>heme b</name>
        <dbReference type="ChEBI" id="CHEBI:60344"/>
    </cofactor>
</comment>
<dbReference type="Gene3D" id="1.20.120.1770">
    <property type="match status" value="1"/>
</dbReference>
<dbReference type="InterPro" id="IPR006593">
    <property type="entry name" value="Cyt_b561/ferric_Rdtase_TM"/>
</dbReference>
<evidence type="ECO:0000313" key="15">
    <source>
        <dbReference type="Proteomes" id="UP000039046"/>
    </source>
</evidence>
<comment type="subcellular location">
    <subcellularLocation>
        <location evidence="2">Membrane</location>
        <topology evidence="2">Multi-pass membrane protein</topology>
    </subcellularLocation>
</comment>
<dbReference type="Pfam" id="PF03188">
    <property type="entry name" value="Cytochrom_B561"/>
    <property type="match status" value="1"/>
</dbReference>
<feature type="transmembrane region" description="Helical" evidence="12">
    <location>
        <begin position="221"/>
        <end position="239"/>
    </location>
</feature>
<sequence>MATTTAPDVSAPIDEAGGAPIHETEPLLGRPGDASQTRRQPFIYNLTLGTGFIAQLASVLLTIVIWASVFTKPLILFSGHPLAQSLAVLVLIQSILALQPTHTRDQKRIGQKVHATLNLAAFLLLVTGVGVIEYNKYRSKGEHFHSVHGYLGVTTSIVLLIQYLVGLTMYAVPSLYGGRANAMAIWKYHRASGYVILVLLLVTVCSATRTEYVENVLKIQLWAPVLLSVLVLAGVLPRIQKHKFGGKITTS</sequence>
<dbReference type="InterPro" id="IPR045150">
    <property type="entry name" value="CYB561D1/2"/>
</dbReference>
<evidence type="ECO:0000256" key="6">
    <source>
        <dbReference type="ARBA" id="ARBA00022723"/>
    </source>
</evidence>
<name>A0A0A1SIL0_9HYPO</name>
<feature type="domain" description="Cytochrome b561" evidence="13">
    <location>
        <begin position="44"/>
        <end position="242"/>
    </location>
</feature>
<dbReference type="HOGENOM" id="CLU_090067_1_0_1"/>
<dbReference type="AlphaFoldDB" id="A0A0A1SIL0"/>
<keyword evidence="8 12" id="KW-1133">Transmembrane helix</keyword>
<reference evidence="14 15" key="1">
    <citation type="journal article" date="2015" name="Genome Announc.">
        <title>Draft Genome Sequence and Gene Annotation of the Entomopathogenic Fungus Verticillium hemipterigenum.</title>
        <authorList>
            <person name="Horn F."/>
            <person name="Habel A."/>
            <person name="Scharf D.H."/>
            <person name="Dworschak J."/>
            <person name="Brakhage A.A."/>
            <person name="Guthke R."/>
            <person name="Hertweck C."/>
            <person name="Linde J."/>
        </authorList>
    </citation>
    <scope>NUCLEOTIDE SEQUENCE [LARGE SCALE GENOMIC DNA]</scope>
</reference>
<dbReference type="PANTHER" id="PTHR15422">
    <property type="entry name" value="OS05G0565100 PROTEIN"/>
    <property type="match status" value="1"/>
</dbReference>
<dbReference type="GO" id="GO:0140575">
    <property type="term" value="F:transmembrane monodehydroascorbate reductase activity"/>
    <property type="evidence" value="ECO:0007669"/>
    <property type="project" value="InterPro"/>
</dbReference>
<feature type="transmembrane region" description="Helical" evidence="12">
    <location>
        <begin position="42"/>
        <end position="68"/>
    </location>
</feature>
<protein>
    <recommendedName>
        <fullName evidence="13">Cytochrome b561 domain-containing protein</fullName>
    </recommendedName>
</protein>
<accession>A0A0A1SIL0</accession>
<keyword evidence="9" id="KW-0408">Iron</keyword>